<sequence length="58" mass="6491">MIPQYKRHVQHIMTSGLPLYGHGIHAHRSLAVCYFATALAEHYPPAAAALQHLEEKNT</sequence>
<dbReference type="AlphaFoldDB" id="A0A543PZN7"/>
<comment type="caution">
    <text evidence="1">The sequence shown here is derived from an EMBL/GenBank/DDBJ whole genome shotgun (WGS) entry which is preliminary data.</text>
</comment>
<evidence type="ECO:0000313" key="1">
    <source>
        <dbReference type="EMBL" id="TQN49500.1"/>
    </source>
</evidence>
<organism evidence="1 2">
    <name type="scientific">Acidithiobacillus thiooxidans ATCC 19377</name>
    <dbReference type="NCBI Taxonomy" id="637390"/>
    <lineage>
        <taxon>Bacteria</taxon>
        <taxon>Pseudomonadati</taxon>
        <taxon>Pseudomonadota</taxon>
        <taxon>Acidithiobacillia</taxon>
        <taxon>Acidithiobacillales</taxon>
        <taxon>Acidithiobacillaceae</taxon>
        <taxon>Acidithiobacillus</taxon>
    </lineage>
</organism>
<reference evidence="1 2" key="1">
    <citation type="submission" date="2019-03" db="EMBL/GenBank/DDBJ databases">
        <title>New insights into Acidothiobacillus thiooxidans sulfur metabolism through coupled gene expression, solution geochemistry, microscopy and spectroscopy analyses.</title>
        <authorList>
            <person name="Camacho D."/>
            <person name="Frazao R."/>
            <person name="Fouillen A."/>
            <person name="Nanci A."/>
            <person name="Lang B.F."/>
            <person name="Apte S.C."/>
            <person name="Baron C."/>
            <person name="Warren L.A."/>
        </authorList>
    </citation>
    <scope>NUCLEOTIDE SEQUENCE [LARGE SCALE GENOMIC DNA]</scope>
    <source>
        <strain evidence="1 2">ATCC 19377</strain>
    </source>
</reference>
<proteinExistence type="predicted"/>
<accession>A0A543PZN7</accession>
<evidence type="ECO:0000313" key="2">
    <source>
        <dbReference type="Proteomes" id="UP000315403"/>
    </source>
</evidence>
<dbReference type="EMBL" id="SZUV01000004">
    <property type="protein sequence ID" value="TQN49500.1"/>
    <property type="molecule type" value="Genomic_DNA"/>
</dbReference>
<protein>
    <submittedName>
        <fullName evidence="1">Uncharacterized protein</fullName>
    </submittedName>
</protein>
<name>A0A543PZN7_ACITH</name>
<gene>
    <name evidence="1" type="ORF">DLNHIDIE_03151</name>
</gene>
<dbReference type="Proteomes" id="UP000315403">
    <property type="component" value="Unassembled WGS sequence"/>
</dbReference>